<dbReference type="HOGENOM" id="CLU_038958_0_0_1"/>
<reference evidence="1 2" key="1">
    <citation type="journal article" date="2013" name="PLoS Genet.">
        <title>Comparative genome structure, secondary metabolite, and effector coding capacity across Cochliobolus pathogens.</title>
        <authorList>
            <person name="Condon B.J."/>
            <person name="Leng Y."/>
            <person name="Wu D."/>
            <person name="Bushley K.E."/>
            <person name="Ohm R.A."/>
            <person name="Otillar R."/>
            <person name="Martin J."/>
            <person name="Schackwitz W."/>
            <person name="Grimwood J."/>
            <person name="MohdZainudin N."/>
            <person name="Xue C."/>
            <person name="Wang R."/>
            <person name="Manning V.A."/>
            <person name="Dhillon B."/>
            <person name="Tu Z.J."/>
            <person name="Steffenson B.J."/>
            <person name="Salamov A."/>
            <person name="Sun H."/>
            <person name="Lowry S."/>
            <person name="LaButti K."/>
            <person name="Han J."/>
            <person name="Copeland A."/>
            <person name="Lindquist E."/>
            <person name="Barry K."/>
            <person name="Schmutz J."/>
            <person name="Baker S.E."/>
            <person name="Ciuffetti L.M."/>
            <person name="Grigoriev I.V."/>
            <person name="Zhong S."/>
            <person name="Turgeon B.G."/>
        </authorList>
    </citation>
    <scope>NUCLEOTIDE SEQUENCE [LARGE SCALE GENOMIC DNA]</scope>
    <source>
        <strain evidence="1 2">FI3</strain>
    </source>
</reference>
<dbReference type="GeneID" id="26259613"/>
<sequence length="497" mass="57632">MFPFFQLPRELRNLIYDYYVRCDGGYVYDVETRKLRRADGGPVFNALALTYRQAAFELEGLAFQVNTITFSAAYTESLRDQALLHHYVIRDCSALRRYLLSAMRSMLFTTEMLGLTKETYPQFAEQVASWGKTGGNMGNMESIHTRELRSRTWKHIHDSEARSIWSDFQMFILQLMTKHPAFNDAVKSLRPPYNVPSRYLDLVRHQNSYLEPWRIIEMAELKRLADIVGVSQRVYKCHPQTTLRYSAAALALQFFNSCTEKVRNSVRKIVLIEDEMSVGQSHTHGRGFISLCQKNKKLHVERRVNLWKTVFAPSSSIQHRYLHEWWRGVDSMQNDRLQASEVSQLVGNWMVEALALPSLGMPEGSFTLVLDGDPIPEHTSKVFRIVQRDAAWQAAVDLCYSRGLVSRPSWAQSGFDCRFIFEGFPKVMETLSTTSCLIRCNFDLGEPYDVEAIIENHRDLDCNGWHSQWFNHSPSEFQTEPPLPPWHELWWLRGLPL</sequence>
<proteinExistence type="predicted"/>
<keyword evidence="2" id="KW-1185">Reference proteome</keyword>
<protein>
    <submittedName>
        <fullName evidence="1">Uncharacterized protein</fullName>
    </submittedName>
</protein>
<dbReference type="RefSeq" id="XP_014559064.1">
    <property type="nucleotide sequence ID" value="XM_014703578.1"/>
</dbReference>
<dbReference type="EMBL" id="KI968712">
    <property type="protein sequence ID" value="EUN29435.1"/>
    <property type="molecule type" value="Genomic_DNA"/>
</dbReference>
<evidence type="ECO:0000313" key="1">
    <source>
        <dbReference type="EMBL" id="EUN29435.1"/>
    </source>
</evidence>
<evidence type="ECO:0000313" key="2">
    <source>
        <dbReference type="Proteomes" id="UP000054337"/>
    </source>
</evidence>
<dbReference type="AlphaFoldDB" id="W7ETQ0"/>
<organism evidence="1 2">
    <name type="scientific">Bipolaris victoriae (strain FI3)</name>
    <name type="common">Victoria blight of oats agent</name>
    <name type="synonym">Cochliobolus victoriae</name>
    <dbReference type="NCBI Taxonomy" id="930091"/>
    <lineage>
        <taxon>Eukaryota</taxon>
        <taxon>Fungi</taxon>
        <taxon>Dikarya</taxon>
        <taxon>Ascomycota</taxon>
        <taxon>Pezizomycotina</taxon>
        <taxon>Dothideomycetes</taxon>
        <taxon>Pleosporomycetidae</taxon>
        <taxon>Pleosporales</taxon>
        <taxon>Pleosporineae</taxon>
        <taxon>Pleosporaceae</taxon>
        <taxon>Bipolaris</taxon>
    </lineage>
</organism>
<accession>W7ETQ0</accession>
<name>W7ETQ0_BIPV3</name>
<dbReference type="OrthoDB" id="5062850at2759"/>
<gene>
    <name evidence="1" type="ORF">COCVIDRAFT_92850</name>
</gene>
<dbReference type="Proteomes" id="UP000054337">
    <property type="component" value="Unassembled WGS sequence"/>
</dbReference>